<dbReference type="InterPro" id="IPR003439">
    <property type="entry name" value="ABC_transporter-like_ATP-bd"/>
</dbReference>
<dbReference type="PANTHER" id="PTHR43776">
    <property type="entry name" value="TRANSPORT ATP-BINDING PROTEIN"/>
    <property type="match status" value="1"/>
</dbReference>
<dbReference type="PROSITE" id="PS50893">
    <property type="entry name" value="ABC_TRANSPORTER_2"/>
    <property type="match status" value="1"/>
</dbReference>
<evidence type="ECO:0000256" key="2">
    <source>
        <dbReference type="ARBA" id="ARBA00022448"/>
    </source>
</evidence>
<dbReference type="GO" id="GO:0005524">
    <property type="term" value="F:ATP binding"/>
    <property type="evidence" value="ECO:0007669"/>
    <property type="project" value="UniProtKB-KW"/>
</dbReference>
<proteinExistence type="inferred from homology"/>
<keyword evidence="7" id="KW-1185">Reference proteome</keyword>
<evidence type="ECO:0000313" key="6">
    <source>
        <dbReference type="EMBL" id="MDT7845592.1"/>
    </source>
</evidence>
<accession>A0ABU3M252</accession>
<sequence>MAEPATEPPALEVVALRKDFGDFTAVDGVDLAIPAGGSLAVVGESGSGKTTTARIIAGLDKPTSGSIRLSGRQRPWRRPRGGARLDAARDVQMVFQDPYSSLDRHQRIGPCVAEVLALHTGLRGDGLRERVTELLDQVGLDERQAAALPRDLSGGQRQRAAIARALAVRPRLLVLDEAVAALDVSVQAQIIGLLATIREQTGVAYLFITHDLGIVRHVSDDVVVMRHGRIVERGPATAVLSAPAAPYTRQLLDSVPRKGWKPLRRTDSSNGSAR</sequence>
<evidence type="ECO:0000256" key="3">
    <source>
        <dbReference type="ARBA" id="ARBA00022741"/>
    </source>
</evidence>
<keyword evidence="2" id="KW-0813">Transport</keyword>
<evidence type="ECO:0000313" key="7">
    <source>
        <dbReference type="Proteomes" id="UP001257948"/>
    </source>
</evidence>
<protein>
    <submittedName>
        <fullName evidence="6">ATP-binding cassette domain-containing protein</fullName>
    </submittedName>
</protein>
<dbReference type="Proteomes" id="UP001257948">
    <property type="component" value="Unassembled WGS sequence"/>
</dbReference>
<keyword evidence="3" id="KW-0547">Nucleotide-binding</keyword>
<comment type="caution">
    <text evidence="6">The sequence shown here is derived from an EMBL/GenBank/DDBJ whole genome shotgun (WGS) entry which is preliminary data.</text>
</comment>
<dbReference type="CDD" id="cd03257">
    <property type="entry name" value="ABC_NikE_OppD_transporters"/>
    <property type="match status" value="1"/>
</dbReference>
<dbReference type="SMART" id="SM00382">
    <property type="entry name" value="AAA"/>
    <property type="match status" value="1"/>
</dbReference>
<name>A0ABU3M252_9ACTN</name>
<keyword evidence="4 6" id="KW-0067">ATP-binding</keyword>
<organism evidence="6 7">
    <name type="scientific">Streptomyces justiciae</name>
    <dbReference type="NCBI Taxonomy" id="2780140"/>
    <lineage>
        <taxon>Bacteria</taxon>
        <taxon>Bacillati</taxon>
        <taxon>Actinomycetota</taxon>
        <taxon>Actinomycetes</taxon>
        <taxon>Kitasatosporales</taxon>
        <taxon>Streptomycetaceae</taxon>
        <taxon>Streptomyces</taxon>
    </lineage>
</organism>
<dbReference type="InterPro" id="IPR017871">
    <property type="entry name" value="ABC_transporter-like_CS"/>
</dbReference>
<dbReference type="PROSITE" id="PS00211">
    <property type="entry name" value="ABC_TRANSPORTER_1"/>
    <property type="match status" value="1"/>
</dbReference>
<dbReference type="RefSeq" id="WP_314205756.1">
    <property type="nucleotide sequence ID" value="NZ_JAVTLL010000027.1"/>
</dbReference>
<reference evidence="7" key="1">
    <citation type="submission" date="2023-07" db="EMBL/GenBank/DDBJ databases">
        <title>Draft genome sequence of the endophytic actinobacterium Streptomyces justiciae WPN32, a potential antibiotic producer.</title>
        <authorList>
            <person name="Yasawong M."/>
            <person name="Pana W."/>
            <person name="Ganta P."/>
            <person name="Santapan N."/>
            <person name="Songngamsuk T."/>
            <person name="Phatcharaharikarn M."/>
            <person name="Kerdtoob S."/>
            <person name="Nantapong N."/>
        </authorList>
    </citation>
    <scope>NUCLEOTIDE SEQUENCE [LARGE SCALE GENOMIC DNA]</scope>
    <source>
        <strain evidence="7">WPN32</strain>
    </source>
</reference>
<dbReference type="InterPro" id="IPR050319">
    <property type="entry name" value="ABC_transp_ATP-bind"/>
</dbReference>
<gene>
    <name evidence="6" type="ORF">RQC66_33240</name>
</gene>
<evidence type="ECO:0000259" key="5">
    <source>
        <dbReference type="PROSITE" id="PS50893"/>
    </source>
</evidence>
<evidence type="ECO:0000256" key="1">
    <source>
        <dbReference type="ARBA" id="ARBA00005417"/>
    </source>
</evidence>
<dbReference type="EMBL" id="JAVTLL010000027">
    <property type="protein sequence ID" value="MDT7845592.1"/>
    <property type="molecule type" value="Genomic_DNA"/>
</dbReference>
<dbReference type="Pfam" id="PF00005">
    <property type="entry name" value="ABC_tran"/>
    <property type="match status" value="1"/>
</dbReference>
<dbReference type="SUPFAM" id="SSF52540">
    <property type="entry name" value="P-loop containing nucleoside triphosphate hydrolases"/>
    <property type="match status" value="1"/>
</dbReference>
<dbReference type="InterPro" id="IPR003593">
    <property type="entry name" value="AAA+_ATPase"/>
</dbReference>
<comment type="similarity">
    <text evidence="1">Belongs to the ABC transporter superfamily.</text>
</comment>
<evidence type="ECO:0000256" key="4">
    <source>
        <dbReference type="ARBA" id="ARBA00022840"/>
    </source>
</evidence>
<dbReference type="PANTHER" id="PTHR43776:SF7">
    <property type="entry name" value="D,D-DIPEPTIDE TRANSPORT ATP-BINDING PROTEIN DDPF-RELATED"/>
    <property type="match status" value="1"/>
</dbReference>
<dbReference type="InterPro" id="IPR027417">
    <property type="entry name" value="P-loop_NTPase"/>
</dbReference>
<feature type="domain" description="ABC transporter" evidence="5">
    <location>
        <begin position="11"/>
        <end position="252"/>
    </location>
</feature>
<dbReference type="Gene3D" id="3.40.50.300">
    <property type="entry name" value="P-loop containing nucleotide triphosphate hydrolases"/>
    <property type="match status" value="1"/>
</dbReference>